<accession>A0A8H5B0B2</accession>
<sequence length="156" mass="17792">MATPTQSSSPTMPTRDPYSYWEKFVFQVEDTLFRIPRRGLDKASNDFADKFRPQTAVEGQSDDNDNQIIIEGCKSSEFEGLLKCMYPVLVKVKHLPGNSKPAVTLSGTTTLSKDEWLDIFKLSTTCTMDDVRFVNIRWSGRRPDAEKDNLTSLFHF</sequence>
<dbReference type="InterPro" id="IPR000210">
    <property type="entry name" value="BTB/POZ_dom"/>
</dbReference>
<feature type="domain" description="BTB" evidence="1">
    <location>
        <begin position="25"/>
        <end position="93"/>
    </location>
</feature>
<name>A0A8H5B0B2_9AGAR</name>
<keyword evidence="3" id="KW-1185">Reference proteome</keyword>
<reference evidence="2 3" key="1">
    <citation type="journal article" date="2020" name="ISME J.">
        <title>Uncovering the hidden diversity of litter-decomposition mechanisms in mushroom-forming fungi.</title>
        <authorList>
            <person name="Floudas D."/>
            <person name="Bentzer J."/>
            <person name="Ahren D."/>
            <person name="Johansson T."/>
            <person name="Persson P."/>
            <person name="Tunlid A."/>
        </authorList>
    </citation>
    <scope>NUCLEOTIDE SEQUENCE [LARGE SCALE GENOMIC DNA]</scope>
    <source>
        <strain evidence="2 3">CBS 175.51</strain>
    </source>
</reference>
<organism evidence="2 3">
    <name type="scientific">Ephemerocybe angulata</name>
    <dbReference type="NCBI Taxonomy" id="980116"/>
    <lineage>
        <taxon>Eukaryota</taxon>
        <taxon>Fungi</taxon>
        <taxon>Dikarya</taxon>
        <taxon>Basidiomycota</taxon>
        <taxon>Agaricomycotina</taxon>
        <taxon>Agaricomycetes</taxon>
        <taxon>Agaricomycetidae</taxon>
        <taxon>Agaricales</taxon>
        <taxon>Agaricineae</taxon>
        <taxon>Psathyrellaceae</taxon>
        <taxon>Ephemerocybe</taxon>
    </lineage>
</organism>
<protein>
    <recommendedName>
        <fullName evidence="1">BTB domain-containing protein</fullName>
    </recommendedName>
</protein>
<evidence type="ECO:0000313" key="2">
    <source>
        <dbReference type="EMBL" id="KAF5313673.1"/>
    </source>
</evidence>
<dbReference type="AlphaFoldDB" id="A0A8H5B0B2"/>
<dbReference type="OrthoDB" id="2593747at2759"/>
<dbReference type="Proteomes" id="UP000541558">
    <property type="component" value="Unassembled WGS sequence"/>
</dbReference>
<evidence type="ECO:0000259" key="1">
    <source>
        <dbReference type="Pfam" id="PF00651"/>
    </source>
</evidence>
<proteinExistence type="predicted"/>
<dbReference type="EMBL" id="JAACJK010000223">
    <property type="protein sequence ID" value="KAF5313673.1"/>
    <property type="molecule type" value="Genomic_DNA"/>
</dbReference>
<gene>
    <name evidence="2" type="ORF">D9611_010140</name>
</gene>
<dbReference type="Pfam" id="PF00651">
    <property type="entry name" value="BTB"/>
    <property type="match status" value="1"/>
</dbReference>
<evidence type="ECO:0000313" key="3">
    <source>
        <dbReference type="Proteomes" id="UP000541558"/>
    </source>
</evidence>
<comment type="caution">
    <text evidence="2">The sequence shown here is derived from an EMBL/GenBank/DDBJ whole genome shotgun (WGS) entry which is preliminary data.</text>
</comment>